<feature type="region of interest" description="Disordered" evidence="2">
    <location>
        <begin position="1"/>
        <end position="28"/>
    </location>
</feature>
<dbReference type="Proteomes" id="UP000018644">
    <property type="component" value="Segment"/>
</dbReference>
<accession>V5R8Q1</accession>
<reference evidence="3 4" key="1">
    <citation type="journal article" date="2014" name="PLoS ONE">
        <title>Isolation and Characterization of vB_ArS-ArV2 - First Arthrobacter sp. Infecting Bacteriophage with Completely Sequenced Genome.</title>
        <authorList>
            <person name="Simoliunas E."/>
            <person name="Kaliniene L."/>
            <person name="Stasilo M."/>
            <person name="Truncaite L."/>
            <person name="Zajanckauskaite A."/>
            <person name="Staniulis J."/>
            <person name="Nainys J."/>
            <person name="Kaupinis A."/>
            <person name="Valius M."/>
            <person name="Meskys R."/>
        </authorList>
    </citation>
    <scope>NUCLEOTIDE SEQUENCE [LARGE SCALE GENOMIC DNA]</scope>
</reference>
<gene>
    <name evidence="3" type="ORF">ArV2_gp05</name>
</gene>
<dbReference type="GeneID" id="17776866"/>
<dbReference type="Pfam" id="PF14265">
    <property type="entry name" value="DUF4355"/>
    <property type="match status" value="1"/>
</dbReference>
<dbReference type="InterPro" id="IPR025580">
    <property type="entry name" value="Gp46"/>
</dbReference>
<protein>
    <submittedName>
        <fullName evidence="3">Scaffolding protein</fullName>
    </submittedName>
</protein>
<dbReference type="RefSeq" id="YP_008857876.1">
    <property type="nucleotide sequence ID" value="NC_022972.2"/>
</dbReference>
<proteinExistence type="predicted"/>
<dbReference type="EMBL" id="KF692088">
    <property type="protein sequence ID" value="AHB31616.1"/>
    <property type="molecule type" value="Genomic_DNA"/>
</dbReference>
<organism evidence="3 4">
    <name type="scientific">Arthrobacter phage vB_ArS-ArV2</name>
    <dbReference type="NCBI Taxonomy" id="1414742"/>
    <lineage>
        <taxon>Viruses</taxon>
        <taxon>Duplodnaviria</taxon>
        <taxon>Heunggongvirae</taxon>
        <taxon>Uroviricota</taxon>
        <taxon>Caudoviricetes</taxon>
        <taxon>Arvduovirus</taxon>
        <taxon>Arvduovirus ArV2</taxon>
    </lineage>
</organism>
<evidence type="ECO:0000256" key="2">
    <source>
        <dbReference type="SAM" id="MobiDB-lite"/>
    </source>
</evidence>
<evidence type="ECO:0000313" key="4">
    <source>
        <dbReference type="Proteomes" id="UP000018644"/>
    </source>
</evidence>
<evidence type="ECO:0000313" key="3">
    <source>
        <dbReference type="EMBL" id="AHB31616.1"/>
    </source>
</evidence>
<feature type="coiled-coil region" evidence="1">
    <location>
        <begin position="72"/>
        <end position="99"/>
    </location>
</feature>
<dbReference type="KEGG" id="vg:17776866"/>
<keyword evidence="4" id="KW-1185">Reference proteome</keyword>
<sequence>MPTGLRKGNTPMSEESVAPDGGTAEFKPITSQEDLNKILGERLKRAKPADYDDLKAKAARFDEVEAEKLTETQRLQAQLEDLTGKAAKAERENARLAAIAAEGIPAEYQDLVHGETPEQFAASAKKAKELISKASAAEGRPAVSYRVNLDGDGSDSLALNGSGIEDALKKKLGIA</sequence>
<keyword evidence="1" id="KW-0175">Coiled coil</keyword>
<name>V5R8Q1_9CAUD</name>
<evidence type="ECO:0000256" key="1">
    <source>
        <dbReference type="SAM" id="Coils"/>
    </source>
</evidence>